<accession>A0A938BP63</accession>
<name>A0A938BP63_9BACT</name>
<gene>
    <name evidence="2" type="ORF">FJZ00_13150</name>
</gene>
<sequence>MLAEASAESLGAGDSHPLARASKTADVDDVVLCVYPQIERRDPRIRRERGPDVG</sequence>
<organism evidence="2 3">
    <name type="scientific">Candidatus Tanganyikabacteria bacterium</name>
    <dbReference type="NCBI Taxonomy" id="2961651"/>
    <lineage>
        <taxon>Bacteria</taxon>
        <taxon>Bacillati</taxon>
        <taxon>Candidatus Sericytochromatia</taxon>
        <taxon>Candidatus Tanganyikabacteria</taxon>
    </lineage>
</organism>
<protein>
    <submittedName>
        <fullName evidence="2">Uncharacterized protein</fullName>
    </submittedName>
</protein>
<evidence type="ECO:0000256" key="1">
    <source>
        <dbReference type="SAM" id="MobiDB-lite"/>
    </source>
</evidence>
<evidence type="ECO:0000313" key="2">
    <source>
        <dbReference type="EMBL" id="MBM3276093.1"/>
    </source>
</evidence>
<reference evidence="2 3" key="1">
    <citation type="submission" date="2019-03" db="EMBL/GenBank/DDBJ databases">
        <title>Lake Tanganyika Metagenome-Assembled Genomes (MAGs).</title>
        <authorList>
            <person name="Tran P."/>
        </authorList>
    </citation>
    <scope>NUCLEOTIDE SEQUENCE [LARGE SCALE GENOMIC DNA]</scope>
    <source>
        <strain evidence="2">K_DeepCast_65m_m2_236</strain>
    </source>
</reference>
<feature type="region of interest" description="Disordered" evidence="1">
    <location>
        <begin position="1"/>
        <end position="22"/>
    </location>
</feature>
<dbReference type="AlphaFoldDB" id="A0A938BP63"/>
<evidence type="ECO:0000313" key="3">
    <source>
        <dbReference type="Proteomes" id="UP000703893"/>
    </source>
</evidence>
<proteinExistence type="predicted"/>
<dbReference type="Proteomes" id="UP000703893">
    <property type="component" value="Unassembled WGS sequence"/>
</dbReference>
<comment type="caution">
    <text evidence="2">The sequence shown here is derived from an EMBL/GenBank/DDBJ whole genome shotgun (WGS) entry which is preliminary data.</text>
</comment>
<dbReference type="EMBL" id="VGJX01000856">
    <property type="protein sequence ID" value="MBM3276093.1"/>
    <property type="molecule type" value="Genomic_DNA"/>
</dbReference>